<dbReference type="PANTHER" id="PTHR19229:SF262">
    <property type="entry name" value="TRANSPORTER, PUTATIVE-RELATED"/>
    <property type="match status" value="1"/>
</dbReference>
<dbReference type="GO" id="GO:0140359">
    <property type="term" value="F:ABC-type transporter activity"/>
    <property type="evidence" value="ECO:0007669"/>
    <property type="project" value="InterPro"/>
</dbReference>
<protein>
    <submittedName>
        <fullName evidence="2">ABC transporter, putative</fullName>
    </submittedName>
</protein>
<gene>
    <name evidence="2" type="primary">LgM4147LRVhigh.27.01400.00330</name>
    <name evidence="2" type="ORF">BN36_2741960</name>
</gene>
<feature type="domain" description="ABCA1-4-like C-terminal R2 regulatory" evidence="1">
    <location>
        <begin position="49"/>
        <end position="123"/>
    </location>
</feature>
<dbReference type="Pfam" id="PF23321">
    <property type="entry name" value="R1_ABCA1"/>
    <property type="match status" value="1"/>
</dbReference>
<evidence type="ECO:0000259" key="1">
    <source>
        <dbReference type="Pfam" id="PF23321"/>
    </source>
</evidence>
<dbReference type="GO" id="GO:0005319">
    <property type="term" value="F:lipid transporter activity"/>
    <property type="evidence" value="ECO:0007669"/>
    <property type="project" value="TreeGrafter"/>
</dbReference>
<evidence type="ECO:0000313" key="2">
    <source>
        <dbReference type="EMBL" id="CCM16695.1"/>
    </source>
</evidence>
<organism evidence="2">
    <name type="scientific">Leishmania guyanensis</name>
    <dbReference type="NCBI Taxonomy" id="5670"/>
    <lineage>
        <taxon>Eukaryota</taxon>
        <taxon>Discoba</taxon>
        <taxon>Euglenozoa</taxon>
        <taxon>Kinetoplastea</taxon>
        <taxon>Metakinetoplastina</taxon>
        <taxon>Trypanosomatida</taxon>
        <taxon>Trypanosomatidae</taxon>
        <taxon>Leishmaniinae</taxon>
        <taxon>Leishmania</taxon>
        <taxon>Leishmania guyanensis species complex</taxon>
    </lineage>
</organism>
<proteinExistence type="predicted"/>
<dbReference type="GO" id="GO:0016020">
    <property type="term" value="C:membrane"/>
    <property type="evidence" value="ECO:0007669"/>
    <property type="project" value="InterPro"/>
</dbReference>
<dbReference type="InterPro" id="IPR026082">
    <property type="entry name" value="ABCA"/>
</dbReference>
<dbReference type="AlphaFoldDB" id="A0A1E1IZE5"/>
<dbReference type="EMBL" id="CALQ01001132">
    <property type="protein sequence ID" value="CCM16695.1"/>
    <property type="molecule type" value="Genomic_DNA"/>
</dbReference>
<reference evidence="2" key="1">
    <citation type="submission" date="2012-08" db="EMBL/GenBank/DDBJ databases">
        <title>Comparative genomics of metastatic and non-metastatic Leishmania guyanensis provides insights into polygenic factors involved in Leishmania RNA virus infection.</title>
        <authorList>
            <person name="Smith D."/>
            <person name="Hertz-Fowler C."/>
            <person name="Martin R."/>
            <person name="Dickens N."/>
            <person name="Fasel N."/>
            <person name="Falquet L."/>
            <person name="Beverley S."/>
            <person name="Zangger H."/>
            <person name="Calderon-Copete S."/>
            <person name="Mottram J."/>
            <person name="Xenarios I."/>
        </authorList>
    </citation>
    <scope>NUCLEOTIDE SEQUENCE</scope>
    <source>
        <strain evidence="2">MHOM/BR/75/M4147/SSU:IR2SAT-LUC</strain>
    </source>
</reference>
<dbReference type="PANTHER" id="PTHR19229">
    <property type="entry name" value="ATP-BINDING CASSETTE TRANSPORTER SUBFAMILY A ABCA"/>
    <property type="match status" value="1"/>
</dbReference>
<dbReference type="InterPro" id="IPR056264">
    <property type="entry name" value="R2_ABCA1-4-like"/>
</dbReference>
<sequence length="159" mass="18131">MMYASMNQLSSPSRITTLPAGAEDDVDALTVDGTLRCIGDKTHLKQKYGTGFEVAVHVADESPEVMAGVEQFFEEEFPSSELTEVRVKRFTYQLPSTVRLSSVFTALEQQKERLQIRDYKVAQTSIEQVFMRISEEAELQQEEEHQERMQSKKKSLCLC</sequence>
<accession>A0A1E1IZE5</accession>
<name>A0A1E1IZE5_LEIGU</name>